<reference evidence="3" key="1">
    <citation type="submission" date="2016-03" db="EMBL/GenBank/DDBJ databases">
        <authorList>
            <person name="Guldener U."/>
        </authorList>
    </citation>
    <scope>NUCLEOTIDE SEQUENCE [LARGE SCALE GENOMIC DNA]</scope>
    <source>
        <strain evidence="3">04CH-RAC-A.6.1</strain>
    </source>
</reference>
<proteinExistence type="predicted"/>
<evidence type="ECO:0000313" key="3">
    <source>
        <dbReference type="Proteomes" id="UP000178912"/>
    </source>
</evidence>
<protein>
    <submittedName>
        <fullName evidence="2">Uncharacterized protein</fullName>
    </submittedName>
</protein>
<evidence type="ECO:0000313" key="2">
    <source>
        <dbReference type="EMBL" id="CZT06159.1"/>
    </source>
</evidence>
<sequence>MTSGDTFEIEVSSHNHDALSTRAIGSENNRRLLHKMMLQHHEDVFENSDDEVDKSRSKDQDDQDDEGGIPAWNSMRRSVNANKATSNDQKSPGPPSPCVTAAISLHDGPSLPQSRSLNATARAAQIEKRLHLRTPSFSHLHTKRMWHHQLQATLLQPVFKRIKEIPQPKALSEPFRTYPPLSNSGYILTSTAHDPKFELKEELANPTFVARSCIKALKDSLLKPKPTSTTQPQSLVPPLPTKEPGSEEHWVDPYDVPSDCGSSANSKQQYSPDTTNMLCGKCGIHHIPSGWLCSLGERDLCGSYLPDWFPAERCENPWLTFTDFFNDIYRLESLERGHTLRFPKWNKVYHTEHPVWKTLGLTRGGWWRCRSGPNAPRAEKDCYNCHDENPLGEARYAHNKYTNHETMEIAMETLNELRNFVDVHMHRVGQKDKAIALDMIRESITPKACTSQISLHSVGIGRASNGQKAHEIEEGRIPRNEERMILEAMWIHRGPMSTLDIPIRSAFSFEDFPDHDLDNDHRDDDDTGMMMMSTIRRHSRPPPLSYHRQTSSFGSNFFSALLSHKAPSMISPSTISPSMPPTPEIPEEGVQASED</sequence>
<feature type="region of interest" description="Disordered" evidence="1">
    <location>
        <begin position="224"/>
        <end position="252"/>
    </location>
</feature>
<feature type="compositionally biased region" description="Polar residues" evidence="1">
    <location>
        <begin position="75"/>
        <end position="90"/>
    </location>
</feature>
<organism evidence="2 3">
    <name type="scientific">Rhynchosporium agropyri</name>
    <dbReference type="NCBI Taxonomy" id="914238"/>
    <lineage>
        <taxon>Eukaryota</taxon>
        <taxon>Fungi</taxon>
        <taxon>Dikarya</taxon>
        <taxon>Ascomycota</taxon>
        <taxon>Pezizomycotina</taxon>
        <taxon>Leotiomycetes</taxon>
        <taxon>Helotiales</taxon>
        <taxon>Ploettnerulaceae</taxon>
        <taxon>Rhynchosporium</taxon>
    </lineage>
</organism>
<dbReference type="Proteomes" id="UP000178912">
    <property type="component" value="Unassembled WGS sequence"/>
</dbReference>
<feature type="region of interest" description="Disordered" evidence="1">
    <location>
        <begin position="569"/>
        <end position="595"/>
    </location>
</feature>
<dbReference type="OrthoDB" id="4749037at2759"/>
<dbReference type="AlphaFoldDB" id="A0A1E1L6M4"/>
<name>A0A1E1L6M4_9HELO</name>
<evidence type="ECO:0000256" key="1">
    <source>
        <dbReference type="SAM" id="MobiDB-lite"/>
    </source>
</evidence>
<gene>
    <name evidence="2" type="ORF">RAG0_11966</name>
</gene>
<keyword evidence="3" id="KW-1185">Reference proteome</keyword>
<dbReference type="EMBL" id="FJUX01000083">
    <property type="protein sequence ID" value="CZT06159.1"/>
    <property type="molecule type" value="Genomic_DNA"/>
</dbReference>
<feature type="region of interest" description="Disordered" evidence="1">
    <location>
        <begin position="45"/>
        <end position="115"/>
    </location>
</feature>
<accession>A0A1E1L6M4</accession>